<evidence type="ECO:0000313" key="6">
    <source>
        <dbReference type="Proteomes" id="UP000288675"/>
    </source>
</evidence>
<organism evidence="2 5">
    <name type="scientific">Bacillus glycinifermentans</name>
    <dbReference type="NCBI Taxonomy" id="1664069"/>
    <lineage>
        <taxon>Bacteria</taxon>
        <taxon>Bacillati</taxon>
        <taxon>Bacillota</taxon>
        <taxon>Bacilli</taxon>
        <taxon>Bacillales</taxon>
        <taxon>Bacillaceae</taxon>
        <taxon>Bacillus</taxon>
    </lineage>
</organism>
<evidence type="ECO:0000313" key="2">
    <source>
        <dbReference type="EMBL" id="KRT93237.1"/>
    </source>
</evidence>
<evidence type="ECO:0000313" key="3">
    <source>
        <dbReference type="EMBL" id="MEC0487580.1"/>
    </source>
</evidence>
<accession>A0A0J6EFR3</accession>
<proteinExistence type="predicted"/>
<reference evidence="4 6" key="3">
    <citation type="submission" date="2019-01" db="EMBL/GenBank/DDBJ databases">
        <title>Genome sequence of Bacillus glycinifermentans SRCM103574.</title>
        <authorList>
            <person name="Kong H.-J."/>
            <person name="Jeong S.-Y."/>
            <person name="Jeong D.-Y."/>
        </authorList>
    </citation>
    <scope>NUCLEOTIDE SEQUENCE [LARGE SCALE GENOMIC DNA]</scope>
    <source>
        <strain evidence="4 6">SRCM103574</strain>
    </source>
</reference>
<dbReference type="Pfam" id="PF11151">
    <property type="entry name" value="DUF2929"/>
    <property type="match status" value="1"/>
</dbReference>
<dbReference type="GeneID" id="82852337"/>
<protein>
    <submittedName>
        <fullName evidence="4">DUF2929 family protein</fullName>
    </submittedName>
    <submittedName>
        <fullName evidence="3">YjzD family protein</fullName>
    </submittedName>
</protein>
<reference evidence="3 7" key="4">
    <citation type="submission" date="2023-03" db="EMBL/GenBank/DDBJ databases">
        <title>Agriculturally important microbes genome sequencing.</title>
        <authorList>
            <person name="Dunlap C."/>
        </authorList>
    </citation>
    <scope>NUCLEOTIDE SEQUENCE [LARGE SCALE GENOMIC DNA]</scope>
    <source>
        <strain evidence="3 7">CBP-3203</strain>
    </source>
</reference>
<sequence>MRFIAAFFWTFLLTQMACYIVGAMSGAAYDFKLSSTMGVIITVIVIILGEIMPVEKDAGQH</sequence>
<evidence type="ECO:0000313" key="7">
    <source>
        <dbReference type="Proteomes" id="UP001341297"/>
    </source>
</evidence>
<dbReference type="PATRIC" id="fig|1664069.3.peg.1303"/>
<dbReference type="Proteomes" id="UP001341297">
    <property type="component" value="Unassembled WGS sequence"/>
</dbReference>
<dbReference type="AlphaFoldDB" id="A0A0J6EY64"/>
<dbReference type="Proteomes" id="UP000288675">
    <property type="component" value="Chromosome"/>
</dbReference>
<gene>
    <name evidence="2" type="ORF">AB447_220030</name>
    <name evidence="4" type="ORF">EQZ20_06550</name>
    <name evidence="3" type="ORF">P8828_22810</name>
</gene>
<evidence type="ECO:0000313" key="5">
    <source>
        <dbReference type="Proteomes" id="UP000036168"/>
    </source>
</evidence>
<accession>A0A0J6EY64</accession>
<keyword evidence="1" id="KW-1133">Transmembrane helix</keyword>
<keyword evidence="1" id="KW-0472">Membrane</keyword>
<evidence type="ECO:0000256" key="1">
    <source>
        <dbReference type="SAM" id="Phobius"/>
    </source>
</evidence>
<dbReference type="KEGG" id="bgy:BGLY_1242"/>
<dbReference type="EMBL" id="LECW02000022">
    <property type="protein sequence ID" value="KRT93237.1"/>
    <property type="molecule type" value="Genomic_DNA"/>
</dbReference>
<name>A0A0J6EY64_9BACI</name>
<dbReference type="RefSeq" id="WP_046131233.1">
    <property type="nucleotide sequence ID" value="NZ_CP023481.1"/>
</dbReference>
<feature type="transmembrane region" description="Helical" evidence="1">
    <location>
        <begin position="33"/>
        <end position="52"/>
    </location>
</feature>
<reference evidence="2" key="2">
    <citation type="submission" date="2015-10" db="EMBL/GenBank/DDBJ databases">
        <authorList>
            <person name="Dunlap C."/>
        </authorList>
    </citation>
    <scope>NUCLEOTIDE SEQUENCE</scope>
    <source>
        <strain evidence="2">GO-13</strain>
    </source>
</reference>
<dbReference type="EMBL" id="JARRTL010000034">
    <property type="protein sequence ID" value="MEC0487580.1"/>
    <property type="molecule type" value="Genomic_DNA"/>
</dbReference>
<evidence type="ECO:0000313" key="4">
    <source>
        <dbReference type="EMBL" id="QAT64597.1"/>
    </source>
</evidence>
<dbReference type="Proteomes" id="UP000036168">
    <property type="component" value="Unassembled WGS sequence"/>
</dbReference>
<reference evidence="2 5" key="1">
    <citation type="journal article" date="2015" name="Int. J. Syst. Evol. Microbiol.">
        <title>Bacillus glycinifermentans sp. nov., isolated from fermented soybean paste.</title>
        <authorList>
            <person name="Kim S.J."/>
            <person name="Dunlap C.A."/>
            <person name="Kwon S.W."/>
            <person name="Rooney A.P."/>
        </authorList>
    </citation>
    <scope>NUCLEOTIDE SEQUENCE [LARGE SCALE GENOMIC DNA]</scope>
    <source>
        <strain evidence="2 5">GO-13</strain>
    </source>
</reference>
<dbReference type="EMBL" id="CP035232">
    <property type="protein sequence ID" value="QAT64597.1"/>
    <property type="molecule type" value="Genomic_DNA"/>
</dbReference>
<keyword evidence="7" id="KW-1185">Reference proteome</keyword>
<dbReference type="InterPro" id="IPR021324">
    <property type="entry name" value="DUF2929"/>
</dbReference>
<dbReference type="OrthoDB" id="2440739at2"/>
<keyword evidence="1" id="KW-0812">Transmembrane</keyword>